<dbReference type="AlphaFoldDB" id="A0A8K1D7W6"/>
<comment type="caution">
    <text evidence="1">The sequence shown here is derived from an EMBL/GenBank/DDBJ whole genome shotgun (WGS) entry which is preliminary data.</text>
</comment>
<dbReference type="InterPro" id="IPR050195">
    <property type="entry name" value="Primate_lentivir_Gag_pol-like"/>
</dbReference>
<dbReference type="EMBL" id="SWJQ01002113">
    <property type="protein sequence ID" value="TRZ06875.1"/>
    <property type="molecule type" value="Genomic_DNA"/>
</dbReference>
<keyword evidence="2" id="KW-1185">Reference proteome</keyword>
<proteinExistence type="predicted"/>
<dbReference type="PANTHER" id="PTHR40389:SF3">
    <property type="entry name" value="IGE-BINDING PROTEIN"/>
    <property type="match status" value="1"/>
</dbReference>
<name>A0A8K1D7W6_9PASS</name>
<protein>
    <submittedName>
        <fullName evidence="1">Uncharacterized protein</fullName>
    </submittedName>
</protein>
<sequence length="141" mass="16205">MQNGLMNPYVQSLIDHIFTSWLLVPFDYKKLEDAFLKPTQKLLWLVDWEQRVEAAVTENFSLPQGDPRQFTDMLLGKGAYVNPQEQSKLDVAVLQQSQGLAREPLWAVSDMGLLKLSYVTIRQEPKETFMSFLDLLRGALD</sequence>
<dbReference type="Proteomes" id="UP000796761">
    <property type="component" value="Unassembled WGS sequence"/>
</dbReference>
<evidence type="ECO:0000313" key="2">
    <source>
        <dbReference type="Proteomes" id="UP000796761"/>
    </source>
</evidence>
<dbReference type="Gene3D" id="1.10.375.10">
    <property type="entry name" value="Human Immunodeficiency Virus Type 1 Capsid Protein"/>
    <property type="match status" value="1"/>
</dbReference>
<dbReference type="GO" id="GO:0016032">
    <property type="term" value="P:viral process"/>
    <property type="evidence" value="ECO:0007669"/>
    <property type="project" value="InterPro"/>
</dbReference>
<organism evidence="1 2">
    <name type="scientific">Zosterops borbonicus</name>
    <dbReference type="NCBI Taxonomy" id="364589"/>
    <lineage>
        <taxon>Eukaryota</taxon>
        <taxon>Metazoa</taxon>
        <taxon>Chordata</taxon>
        <taxon>Craniata</taxon>
        <taxon>Vertebrata</taxon>
        <taxon>Euteleostomi</taxon>
        <taxon>Archelosauria</taxon>
        <taxon>Archosauria</taxon>
        <taxon>Dinosauria</taxon>
        <taxon>Saurischia</taxon>
        <taxon>Theropoda</taxon>
        <taxon>Coelurosauria</taxon>
        <taxon>Aves</taxon>
        <taxon>Neognathae</taxon>
        <taxon>Neoaves</taxon>
        <taxon>Telluraves</taxon>
        <taxon>Australaves</taxon>
        <taxon>Passeriformes</taxon>
        <taxon>Sylvioidea</taxon>
        <taxon>Zosteropidae</taxon>
        <taxon>Zosterops</taxon>
    </lineage>
</organism>
<dbReference type="PANTHER" id="PTHR40389">
    <property type="entry name" value="ENDOGENOUS RETROVIRUS GROUP K MEMBER 24 GAG POLYPROTEIN-RELATED"/>
    <property type="match status" value="1"/>
</dbReference>
<evidence type="ECO:0000313" key="1">
    <source>
        <dbReference type="EMBL" id="TRZ06875.1"/>
    </source>
</evidence>
<accession>A0A8K1D7W6</accession>
<gene>
    <name evidence="1" type="ORF">HGM15179_020234</name>
</gene>
<dbReference type="SUPFAM" id="SSF47943">
    <property type="entry name" value="Retrovirus capsid protein, N-terminal core domain"/>
    <property type="match status" value="1"/>
</dbReference>
<dbReference type="InterPro" id="IPR008919">
    <property type="entry name" value="Retrov_capsid_N"/>
</dbReference>
<dbReference type="Pfam" id="PF00607">
    <property type="entry name" value="Gag_p24"/>
    <property type="match status" value="1"/>
</dbReference>
<dbReference type="OrthoDB" id="9398474at2759"/>
<reference evidence="1" key="1">
    <citation type="submission" date="2019-04" db="EMBL/GenBank/DDBJ databases">
        <title>Genome assembly of Zosterops borbonicus 15179.</title>
        <authorList>
            <person name="Leroy T."/>
            <person name="Anselmetti Y."/>
            <person name="Tilak M.-K."/>
            <person name="Nabholz B."/>
        </authorList>
    </citation>
    <scope>NUCLEOTIDE SEQUENCE</scope>
    <source>
        <strain evidence="1">HGM_15179</strain>
        <tissue evidence="1">Muscle</tissue>
    </source>
</reference>